<organism evidence="2 3">
    <name type="scientific">Streptomyces wuyuanensis</name>
    <dbReference type="NCBI Taxonomy" id="1196353"/>
    <lineage>
        <taxon>Bacteria</taxon>
        <taxon>Bacillati</taxon>
        <taxon>Actinomycetota</taxon>
        <taxon>Actinomycetes</taxon>
        <taxon>Kitasatosporales</taxon>
        <taxon>Streptomycetaceae</taxon>
        <taxon>Streptomyces</taxon>
    </lineage>
</organism>
<dbReference type="Gene3D" id="3.90.920.10">
    <property type="entry name" value="DNA primase, PRIM domain"/>
    <property type="match status" value="1"/>
</dbReference>
<dbReference type="PANTHER" id="PTHR42705:SF2">
    <property type="entry name" value="BIFUNCTIONAL NON-HOMOLOGOUS END JOINING PROTEIN LIGD"/>
    <property type="match status" value="1"/>
</dbReference>
<evidence type="ECO:0000313" key="2">
    <source>
        <dbReference type="EMBL" id="SDL97514.1"/>
    </source>
</evidence>
<evidence type="ECO:0000259" key="1">
    <source>
        <dbReference type="Pfam" id="PF21686"/>
    </source>
</evidence>
<dbReference type="AlphaFoldDB" id="A0A1G9PFM1"/>
<dbReference type="InterPro" id="IPR014145">
    <property type="entry name" value="LigD_pol_dom"/>
</dbReference>
<sequence length="294" mass="31860">MTPITEVEGRRLALSNLEKVLHPATGTTKGEVLHYYATVADAILTHLRDRPLSFLRYPDGPDGQLFFTKNPPPGTPDWVEVAEVPRSSRETGEQVVVQDLASLMWAANLVVEFHTPQWKTIRPAWADRMVFDLDPGAPATVVECCDVALWLRERLAADGLDAYAKTSGSKGLHLLVPLEPTPSEDVSAYAKGLAVEAEAELGELVVHRMARALRPGKVFVDHSQNAAAKTTATPYTLRARAEPTVSAPVTWDEVEGCESPDDLVLRLGDIAGRIELYGDLLAPLADPSAAGTLP</sequence>
<dbReference type="STRING" id="1196353.SAMN05444921_102475"/>
<dbReference type="NCBIfam" id="TIGR02778">
    <property type="entry name" value="ligD_pol"/>
    <property type="match status" value="1"/>
</dbReference>
<dbReference type="InterPro" id="IPR033649">
    <property type="entry name" value="MtLigD_Pol-like"/>
</dbReference>
<evidence type="ECO:0000313" key="3">
    <source>
        <dbReference type="Proteomes" id="UP000199063"/>
    </source>
</evidence>
<protein>
    <submittedName>
        <fullName evidence="2">Bifunctional non-homologous end joining protein LigD</fullName>
    </submittedName>
</protein>
<accession>A0A1G9PFM1</accession>
<keyword evidence="3" id="KW-1185">Reference proteome</keyword>
<reference evidence="3" key="1">
    <citation type="submission" date="2016-10" db="EMBL/GenBank/DDBJ databases">
        <authorList>
            <person name="Varghese N."/>
            <person name="Submissions S."/>
        </authorList>
    </citation>
    <scope>NUCLEOTIDE SEQUENCE [LARGE SCALE GENOMIC DNA]</scope>
    <source>
        <strain evidence="3">CGMCC 4.7042</strain>
    </source>
</reference>
<proteinExistence type="predicted"/>
<gene>
    <name evidence="2" type="ORF">SAMN05444921_102475</name>
</gene>
<dbReference type="InterPro" id="IPR052171">
    <property type="entry name" value="NHEJ_LigD"/>
</dbReference>
<dbReference type="CDD" id="cd04863">
    <property type="entry name" value="MtLigD_Pol_like"/>
    <property type="match status" value="1"/>
</dbReference>
<dbReference type="GeneID" id="40828422"/>
<feature type="domain" description="DNA ligase D polymerase" evidence="1">
    <location>
        <begin position="28"/>
        <end position="275"/>
    </location>
</feature>
<dbReference type="RefSeq" id="WP_093652639.1">
    <property type="nucleotide sequence ID" value="NZ_FNHI01000002.1"/>
</dbReference>
<dbReference type="PANTHER" id="PTHR42705">
    <property type="entry name" value="BIFUNCTIONAL NON-HOMOLOGOUS END JOINING PROTEIN LIGD"/>
    <property type="match status" value="1"/>
</dbReference>
<name>A0A1G9PFM1_9ACTN</name>
<dbReference type="EMBL" id="FNHI01000002">
    <property type="protein sequence ID" value="SDL97514.1"/>
    <property type="molecule type" value="Genomic_DNA"/>
</dbReference>
<dbReference type="Pfam" id="PF21686">
    <property type="entry name" value="LigD_Prim-Pol"/>
    <property type="match status" value="1"/>
</dbReference>
<dbReference type="OrthoDB" id="9802472at2"/>
<dbReference type="Proteomes" id="UP000199063">
    <property type="component" value="Unassembled WGS sequence"/>
</dbReference>